<dbReference type="InterPro" id="IPR029151">
    <property type="entry name" value="Sensor-like_sf"/>
</dbReference>
<dbReference type="InterPro" id="IPR000160">
    <property type="entry name" value="GGDEF_dom"/>
</dbReference>
<dbReference type="Proteomes" id="UP000187465">
    <property type="component" value="Unassembled WGS sequence"/>
</dbReference>
<feature type="domain" description="GGDEF" evidence="7">
    <location>
        <begin position="400"/>
        <end position="530"/>
    </location>
</feature>
<dbReference type="SMART" id="SM00267">
    <property type="entry name" value="GGDEF"/>
    <property type="match status" value="1"/>
</dbReference>
<dbReference type="CDD" id="cd18773">
    <property type="entry name" value="PDC1_HK_sensor"/>
    <property type="match status" value="1"/>
</dbReference>
<keyword evidence="4 6" id="KW-1133">Transmembrane helix</keyword>
<dbReference type="EMBL" id="MKQP01000038">
    <property type="protein sequence ID" value="OMD27075.1"/>
    <property type="molecule type" value="Genomic_DNA"/>
</dbReference>
<dbReference type="InterPro" id="IPR033479">
    <property type="entry name" value="dCache_1"/>
</dbReference>
<proteinExistence type="predicted"/>
<evidence type="ECO:0000256" key="4">
    <source>
        <dbReference type="ARBA" id="ARBA00022989"/>
    </source>
</evidence>
<dbReference type="Gene3D" id="3.30.450.20">
    <property type="entry name" value="PAS domain"/>
    <property type="match status" value="1"/>
</dbReference>
<evidence type="ECO:0000259" key="7">
    <source>
        <dbReference type="PROSITE" id="PS50887"/>
    </source>
</evidence>
<dbReference type="Gene3D" id="3.30.70.270">
    <property type="match status" value="1"/>
</dbReference>
<evidence type="ECO:0000256" key="1">
    <source>
        <dbReference type="ARBA" id="ARBA00004651"/>
    </source>
</evidence>
<feature type="transmembrane region" description="Helical" evidence="6">
    <location>
        <begin position="295"/>
        <end position="314"/>
    </location>
</feature>
<dbReference type="InterPro" id="IPR029787">
    <property type="entry name" value="Nucleotide_cyclase"/>
</dbReference>
<dbReference type="PANTHER" id="PTHR45138:SF9">
    <property type="entry name" value="DIGUANYLATE CYCLASE DGCM-RELATED"/>
    <property type="match status" value="1"/>
</dbReference>
<dbReference type="SUPFAM" id="SSF103190">
    <property type="entry name" value="Sensory domain-like"/>
    <property type="match status" value="2"/>
</dbReference>
<dbReference type="InterPro" id="IPR050469">
    <property type="entry name" value="Diguanylate_Cyclase"/>
</dbReference>
<dbReference type="Pfam" id="PF00990">
    <property type="entry name" value="GGDEF"/>
    <property type="match status" value="1"/>
</dbReference>
<dbReference type="Pfam" id="PF02743">
    <property type="entry name" value="dCache_1"/>
    <property type="match status" value="1"/>
</dbReference>
<keyword evidence="2" id="KW-1003">Cell membrane</keyword>
<comment type="subcellular location">
    <subcellularLocation>
        <location evidence="1">Cell membrane</location>
        <topology evidence="1">Multi-pass membrane protein</topology>
    </subcellularLocation>
</comment>
<accession>A0A1R0X2A9</accession>
<feature type="transmembrane region" description="Helical" evidence="6">
    <location>
        <begin position="262"/>
        <end position="283"/>
    </location>
</feature>
<dbReference type="AlphaFoldDB" id="A0A1R0X2A9"/>
<evidence type="ECO:0000256" key="2">
    <source>
        <dbReference type="ARBA" id="ARBA00022475"/>
    </source>
</evidence>
<dbReference type="GO" id="GO:0005886">
    <property type="term" value="C:plasma membrane"/>
    <property type="evidence" value="ECO:0007669"/>
    <property type="project" value="UniProtKB-SubCell"/>
</dbReference>
<dbReference type="SUPFAM" id="SSF55073">
    <property type="entry name" value="Nucleotide cyclase"/>
    <property type="match status" value="1"/>
</dbReference>
<gene>
    <name evidence="8" type="ORF">BJP51_25825</name>
</gene>
<feature type="transmembrane region" description="Helical" evidence="6">
    <location>
        <begin position="20"/>
        <end position="39"/>
    </location>
</feature>
<dbReference type="InterPro" id="IPR043128">
    <property type="entry name" value="Rev_trsase/Diguanyl_cyclase"/>
</dbReference>
<evidence type="ECO:0000313" key="9">
    <source>
        <dbReference type="Proteomes" id="UP000187465"/>
    </source>
</evidence>
<evidence type="ECO:0000256" key="3">
    <source>
        <dbReference type="ARBA" id="ARBA00022692"/>
    </source>
</evidence>
<dbReference type="CDD" id="cd12912">
    <property type="entry name" value="PDC2_MCP_like"/>
    <property type="match status" value="1"/>
</dbReference>
<evidence type="ECO:0000256" key="5">
    <source>
        <dbReference type="ARBA" id="ARBA00023136"/>
    </source>
</evidence>
<name>A0A1R0X2A9_9BACL</name>
<dbReference type="FunFam" id="3.30.70.270:FF:000001">
    <property type="entry name" value="Diguanylate cyclase domain protein"/>
    <property type="match status" value="1"/>
</dbReference>
<dbReference type="CDD" id="cd01949">
    <property type="entry name" value="GGDEF"/>
    <property type="match status" value="1"/>
</dbReference>
<sequence length="530" mass="59378">MLTLRRAEPCQSKKLSLTSLLTGLVTLVVLLTSSILLIGSYESKKQSLMETTLHLNYYNADRMTKTMDSLFQSMRSSLEYSADTLSDDETSTPKQVDDNLELMRNSSNYFNSIAVLDADGLIRNVVPASLGSVGNHITSKVGLEALALKKPYISSPYMTQTTNRLIVFMSQPIFSKNGTYRGILSGTFYLQENNILSMIFGDNNVDDSGSYYYIVDSSGHLLYHPDKQLIGEDVSNNKVVQKLMNGESGEQQVRNTRDVEMLAGYSSVPANGWGIVVVSPISVIHHQLMGHLRTILWYSLFPFIILLMGVILVARKLARPFVYLANLVSRMGKEKIELPEAKPQWSREADLLTKAVLLAVTDIQKQTDQLTQEATTDALTGLMNRRSLEYTMSQWIDSGQPFSLIVLDVDKFKLVNDTYGHLIGDEVLKHVAKVIVTSVRPDDVCYRYGGEEFIILLAHTRPEEAFIIAERVRRAMEQSRGPIETQVTISLGIAHYPFHTLEREGLLEKADQALYLAKSRGRNQTMVADV</sequence>
<dbReference type="PANTHER" id="PTHR45138">
    <property type="entry name" value="REGULATORY COMPONENTS OF SENSORY TRANSDUCTION SYSTEM"/>
    <property type="match status" value="1"/>
</dbReference>
<dbReference type="RefSeq" id="WP_036683330.1">
    <property type="nucleotide sequence ID" value="NZ_MKQP01000038.1"/>
</dbReference>
<protein>
    <submittedName>
        <fullName evidence="8">Diguanylate cyclase</fullName>
    </submittedName>
</protein>
<dbReference type="PROSITE" id="PS50887">
    <property type="entry name" value="GGDEF"/>
    <property type="match status" value="1"/>
</dbReference>
<dbReference type="NCBIfam" id="TIGR00254">
    <property type="entry name" value="GGDEF"/>
    <property type="match status" value="1"/>
</dbReference>
<dbReference type="GO" id="GO:0052621">
    <property type="term" value="F:diguanylate cyclase activity"/>
    <property type="evidence" value="ECO:0007669"/>
    <property type="project" value="TreeGrafter"/>
</dbReference>
<comment type="caution">
    <text evidence="8">The sequence shown here is derived from an EMBL/GenBank/DDBJ whole genome shotgun (WGS) entry which is preliminary data.</text>
</comment>
<keyword evidence="5 6" id="KW-0472">Membrane</keyword>
<keyword evidence="3 6" id="KW-0812">Transmembrane</keyword>
<evidence type="ECO:0000256" key="6">
    <source>
        <dbReference type="SAM" id="Phobius"/>
    </source>
</evidence>
<evidence type="ECO:0000313" key="8">
    <source>
        <dbReference type="EMBL" id="OMD27075.1"/>
    </source>
</evidence>
<organism evidence="8 9">
    <name type="scientific">Paenibacillus odorifer</name>
    <dbReference type="NCBI Taxonomy" id="189426"/>
    <lineage>
        <taxon>Bacteria</taxon>
        <taxon>Bacillati</taxon>
        <taxon>Bacillota</taxon>
        <taxon>Bacilli</taxon>
        <taxon>Bacillales</taxon>
        <taxon>Paenibacillaceae</taxon>
        <taxon>Paenibacillus</taxon>
    </lineage>
</organism>
<reference evidence="8 9" key="1">
    <citation type="submission" date="2016-10" db="EMBL/GenBank/DDBJ databases">
        <title>Paenibacillus species isolates.</title>
        <authorList>
            <person name="Beno S.M."/>
        </authorList>
    </citation>
    <scope>NUCLEOTIDE SEQUENCE [LARGE SCALE GENOMIC DNA]</scope>
    <source>
        <strain evidence="8 9">FSL H7-0604</strain>
    </source>
</reference>